<dbReference type="AlphaFoldDB" id="A0A2T8KQ32"/>
<dbReference type="Proteomes" id="UP000243499">
    <property type="component" value="Chromosome 2"/>
</dbReference>
<evidence type="ECO:0000313" key="1">
    <source>
        <dbReference type="EMBL" id="PVH64260.1"/>
    </source>
</evidence>
<dbReference type="EMBL" id="CM008047">
    <property type="protein sequence ID" value="PVH64260.1"/>
    <property type="molecule type" value="Genomic_DNA"/>
</dbReference>
<protein>
    <submittedName>
        <fullName evidence="1">Uncharacterized protein</fullName>
    </submittedName>
</protein>
<name>A0A2T8KQ32_9POAL</name>
<accession>A0A2T8KQ32</accession>
<proteinExistence type="predicted"/>
<dbReference type="Gramene" id="PVH64260">
    <property type="protein sequence ID" value="PVH64260"/>
    <property type="gene ID" value="PAHAL_2G224500"/>
</dbReference>
<sequence length="93" mass="11010">MVVASRTLEYHVEKELGRLFWQERKNTQMYGEKELKKYWIQSKLCLNLQVSPSSMHEEWINSDGGVRWGLLSLVCASQYKLILLDFMRQGRCP</sequence>
<organism evidence="1">
    <name type="scientific">Panicum hallii</name>
    <dbReference type="NCBI Taxonomy" id="206008"/>
    <lineage>
        <taxon>Eukaryota</taxon>
        <taxon>Viridiplantae</taxon>
        <taxon>Streptophyta</taxon>
        <taxon>Embryophyta</taxon>
        <taxon>Tracheophyta</taxon>
        <taxon>Spermatophyta</taxon>
        <taxon>Magnoliopsida</taxon>
        <taxon>Liliopsida</taxon>
        <taxon>Poales</taxon>
        <taxon>Poaceae</taxon>
        <taxon>PACMAD clade</taxon>
        <taxon>Panicoideae</taxon>
        <taxon>Panicodae</taxon>
        <taxon>Paniceae</taxon>
        <taxon>Panicinae</taxon>
        <taxon>Panicum</taxon>
        <taxon>Panicum sect. Panicum</taxon>
    </lineage>
</organism>
<reference evidence="1" key="1">
    <citation type="submission" date="2018-04" db="EMBL/GenBank/DDBJ databases">
        <title>WGS assembly of Panicum hallii.</title>
        <authorList>
            <person name="Lovell J."/>
            <person name="Jenkins J."/>
            <person name="Lowry D."/>
            <person name="Mamidi S."/>
            <person name="Sreedasyam A."/>
            <person name="Weng X."/>
            <person name="Barry K."/>
            <person name="Bonette J."/>
            <person name="Campitelli B."/>
            <person name="Daum C."/>
            <person name="Gordon S."/>
            <person name="Gould B."/>
            <person name="Lipzen A."/>
            <person name="Macqueen A."/>
            <person name="Palacio-Mejia J."/>
            <person name="Plott C."/>
            <person name="Shakirov E."/>
            <person name="Shu S."/>
            <person name="Yoshinaga Y."/>
            <person name="Zane M."/>
            <person name="Rokhsar D."/>
            <person name="Grimwood J."/>
            <person name="Schmutz J."/>
            <person name="Juenger T."/>
        </authorList>
    </citation>
    <scope>NUCLEOTIDE SEQUENCE [LARGE SCALE GENOMIC DNA]</scope>
    <source>
        <strain evidence="1">FIL2</strain>
    </source>
</reference>
<gene>
    <name evidence="1" type="ORF">PAHAL_2G224500</name>
</gene>